<feature type="region of interest" description="Disordered" evidence="1">
    <location>
        <begin position="74"/>
        <end position="101"/>
    </location>
</feature>
<evidence type="ECO:0000256" key="1">
    <source>
        <dbReference type="SAM" id="MobiDB-lite"/>
    </source>
</evidence>
<evidence type="ECO:0000313" key="4">
    <source>
        <dbReference type="Proteomes" id="UP000078200"/>
    </source>
</evidence>
<protein>
    <submittedName>
        <fullName evidence="3">Uncharacterized protein</fullName>
    </submittedName>
</protein>
<sequence>MTNGVRISGIEVKVQCNELRIQKFVDISCKTIVQPFTRRRRRNKVNTMLALALNMITIFGPAKTQMLEVHDFTNNNGTNQNRGTENNRTLQRNFSHDKCNT</sequence>
<accession>A0A1A9UP11</accession>
<evidence type="ECO:0000256" key="2">
    <source>
        <dbReference type="SAM" id="Phobius"/>
    </source>
</evidence>
<keyword evidence="2" id="KW-1133">Transmembrane helix</keyword>
<evidence type="ECO:0000313" key="3">
    <source>
        <dbReference type="EnsemblMetazoa" id="GAUT010795-PA"/>
    </source>
</evidence>
<feature type="transmembrane region" description="Helical" evidence="2">
    <location>
        <begin position="45"/>
        <end position="62"/>
    </location>
</feature>
<name>A0A1A9UP11_GLOAU</name>
<keyword evidence="2" id="KW-0472">Membrane</keyword>
<dbReference type="AlphaFoldDB" id="A0A1A9UP11"/>
<keyword evidence="2" id="KW-0812">Transmembrane</keyword>
<proteinExistence type="predicted"/>
<organism evidence="3 4">
    <name type="scientific">Glossina austeni</name>
    <name type="common">Savannah tsetse fly</name>
    <dbReference type="NCBI Taxonomy" id="7395"/>
    <lineage>
        <taxon>Eukaryota</taxon>
        <taxon>Metazoa</taxon>
        <taxon>Ecdysozoa</taxon>
        <taxon>Arthropoda</taxon>
        <taxon>Hexapoda</taxon>
        <taxon>Insecta</taxon>
        <taxon>Pterygota</taxon>
        <taxon>Neoptera</taxon>
        <taxon>Endopterygota</taxon>
        <taxon>Diptera</taxon>
        <taxon>Brachycera</taxon>
        <taxon>Muscomorpha</taxon>
        <taxon>Hippoboscoidea</taxon>
        <taxon>Glossinidae</taxon>
        <taxon>Glossina</taxon>
    </lineage>
</organism>
<reference evidence="3" key="1">
    <citation type="submission" date="2020-05" db="UniProtKB">
        <authorList>
            <consortium name="EnsemblMetazoa"/>
        </authorList>
    </citation>
    <scope>IDENTIFICATION</scope>
    <source>
        <strain evidence="3">TTRI</strain>
    </source>
</reference>
<dbReference type="EnsemblMetazoa" id="GAUT010795-RA">
    <property type="protein sequence ID" value="GAUT010795-PA"/>
    <property type="gene ID" value="GAUT010795"/>
</dbReference>
<feature type="compositionally biased region" description="Low complexity" evidence="1">
    <location>
        <begin position="74"/>
        <end position="89"/>
    </location>
</feature>
<dbReference type="Proteomes" id="UP000078200">
    <property type="component" value="Unassembled WGS sequence"/>
</dbReference>
<keyword evidence="4" id="KW-1185">Reference proteome</keyword>
<dbReference type="VEuPathDB" id="VectorBase:GAUT010795"/>